<organism evidence="20 21">
    <name type="scientific">Candidatus Nomurabacteria bacterium RIFCSPHIGHO2_01_FULL_38_19</name>
    <dbReference type="NCBI Taxonomy" id="1801732"/>
    <lineage>
        <taxon>Bacteria</taxon>
        <taxon>Candidatus Nomuraibacteriota</taxon>
    </lineage>
</organism>
<keyword evidence="10 19" id="KW-1133">Transmembrane helix</keyword>
<protein>
    <recommendedName>
        <fullName evidence="22">Diacylglycerol kinase</fullName>
    </recommendedName>
</protein>
<keyword evidence="3" id="KW-1003">Cell membrane</keyword>
<dbReference type="Pfam" id="PF01219">
    <property type="entry name" value="DAGK_prokar"/>
    <property type="match status" value="1"/>
</dbReference>
<keyword evidence="5" id="KW-0808">Transferase</keyword>
<dbReference type="EMBL" id="MFTI01000016">
    <property type="protein sequence ID" value="OGI60231.1"/>
    <property type="molecule type" value="Genomic_DNA"/>
</dbReference>
<name>A0A1F6US87_9BACT</name>
<evidence type="ECO:0000313" key="21">
    <source>
        <dbReference type="Proteomes" id="UP000177869"/>
    </source>
</evidence>
<dbReference type="CDD" id="cd14265">
    <property type="entry name" value="UDPK_IM_like"/>
    <property type="match status" value="1"/>
</dbReference>
<keyword evidence="8" id="KW-0418">Kinase</keyword>
<evidence type="ECO:0000256" key="13">
    <source>
        <dbReference type="ARBA" id="ARBA00023209"/>
    </source>
</evidence>
<evidence type="ECO:0000256" key="16">
    <source>
        <dbReference type="PIRSR" id="PIRSR600829-2"/>
    </source>
</evidence>
<evidence type="ECO:0000256" key="5">
    <source>
        <dbReference type="ARBA" id="ARBA00022679"/>
    </source>
</evidence>
<evidence type="ECO:0000256" key="2">
    <source>
        <dbReference type="ARBA" id="ARBA00005967"/>
    </source>
</evidence>
<feature type="transmembrane region" description="Helical" evidence="19">
    <location>
        <begin position="38"/>
        <end position="55"/>
    </location>
</feature>
<evidence type="ECO:0000256" key="6">
    <source>
        <dbReference type="ARBA" id="ARBA00022692"/>
    </source>
</evidence>
<keyword evidence="7 17" id="KW-0547">Nucleotide-binding</keyword>
<dbReference type="Proteomes" id="UP000177869">
    <property type="component" value="Unassembled WGS sequence"/>
</dbReference>
<dbReference type="AlphaFoldDB" id="A0A1F6US87"/>
<feature type="binding site" evidence="17">
    <location>
        <begin position="101"/>
        <end position="102"/>
    </location>
    <ligand>
        <name>ATP</name>
        <dbReference type="ChEBI" id="CHEBI:30616"/>
    </ligand>
</feature>
<dbReference type="GO" id="GO:0046872">
    <property type="term" value="F:metal ion binding"/>
    <property type="evidence" value="ECO:0007669"/>
    <property type="project" value="UniProtKB-KW"/>
</dbReference>
<sequence length="141" mass="15884">MNTPEEKEEKAWRKVKYSQKFLNAFRGLRVFWATTNNLLIHATISLAVVILGLYFSISSFEWIALIFAIGFVMVAEAFNTAIEIDIDLTSPEFHPYARDTKDVAAAAVLLAVFTAVIIGLIVFLPKILCYMDYHIPMALGH</sequence>
<keyword evidence="18" id="KW-0479">Metal-binding</keyword>
<evidence type="ECO:0000256" key="1">
    <source>
        <dbReference type="ARBA" id="ARBA00004651"/>
    </source>
</evidence>
<keyword evidence="12 19" id="KW-0472">Membrane</keyword>
<dbReference type="PANTHER" id="PTHR34299">
    <property type="entry name" value="DIACYLGLYCEROL KINASE"/>
    <property type="match status" value="1"/>
</dbReference>
<feature type="binding site" evidence="17">
    <location>
        <position position="83"/>
    </location>
    <ligand>
        <name>ATP</name>
        <dbReference type="ChEBI" id="CHEBI:30616"/>
    </ligand>
</feature>
<comment type="subcellular location">
    <subcellularLocation>
        <location evidence="1">Cell membrane</location>
        <topology evidence="1">Multi-pass membrane protein</topology>
    </subcellularLocation>
</comment>
<evidence type="ECO:0000256" key="8">
    <source>
        <dbReference type="ARBA" id="ARBA00022777"/>
    </source>
</evidence>
<keyword evidence="4" id="KW-0444">Lipid biosynthesis</keyword>
<proteinExistence type="inferred from homology"/>
<dbReference type="GO" id="GO:0016301">
    <property type="term" value="F:kinase activity"/>
    <property type="evidence" value="ECO:0007669"/>
    <property type="project" value="UniProtKB-KW"/>
</dbReference>
<feature type="transmembrane region" description="Helical" evidence="19">
    <location>
        <begin position="104"/>
        <end position="124"/>
    </location>
</feature>
<evidence type="ECO:0008006" key="22">
    <source>
        <dbReference type="Google" id="ProtNLM"/>
    </source>
</evidence>
<keyword evidence="18" id="KW-0460">Magnesium</keyword>
<dbReference type="GO" id="GO:0005886">
    <property type="term" value="C:plasma membrane"/>
    <property type="evidence" value="ECO:0007669"/>
    <property type="project" value="UniProtKB-SubCell"/>
</dbReference>
<feature type="active site" description="Proton acceptor" evidence="15">
    <location>
        <position position="76"/>
    </location>
</feature>
<keyword evidence="14" id="KW-1208">Phospholipid metabolism</keyword>
<evidence type="ECO:0000256" key="3">
    <source>
        <dbReference type="ARBA" id="ARBA00022475"/>
    </source>
</evidence>
<dbReference type="GO" id="GO:0008654">
    <property type="term" value="P:phospholipid biosynthetic process"/>
    <property type="evidence" value="ECO:0007669"/>
    <property type="project" value="UniProtKB-KW"/>
</dbReference>
<evidence type="ECO:0000256" key="12">
    <source>
        <dbReference type="ARBA" id="ARBA00023136"/>
    </source>
</evidence>
<dbReference type="STRING" id="1801732.A2814_02780"/>
<keyword evidence="9 17" id="KW-0067">ATP-binding</keyword>
<evidence type="ECO:0000256" key="9">
    <source>
        <dbReference type="ARBA" id="ARBA00022840"/>
    </source>
</evidence>
<comment type="caution">
    <text evidence="20">The sequence shown here is derived from an EMBL/GenBank/DDBJ whole genome shotgun (WGS) entry which is preliminary data.</text>
</comment>
<evidence type="ECO:0000256" key="10">
    <source>
        <dbReference type="ARBA" id="ARBA00022989"/>
    </source>
</evidence>
<comment type="similarity">
    <text evidence="2">Belongs to the bacterial diacylglycerol kinase family.</text>
</comment>
<reference evidence="20 21" key="1">
    <citation type="journal article" date="2016" name="Nat. Commun.">
        <title>Thousands of microbial genomes shed light on interconnected biogeochemical processes in an aquifer system.</title>
        <authorList>
            <person name="Anantharaman K."/>
            <person name="Brown C.T."/>
            <person name="Hug L.A."/>
            <person name="Sharon I."/>
            <person name="Castelle C.J."/>
            <person name="Probst A.J."/>
            <person name="Thomas B.C."/>
            <person name="Singh A."/>
            <person name="Wilkins M.J."/>
            <person name="Karaoz U."/>
            <person name="Brodie E.L."/>
            <person name="Williams K.H."/>
            <person name="Hubbard S.S."/>
            <person name="Banfield J.F."/>
        </authorList>
    </citation>
    <scope>NUCLEOTIDE SEQUENCE [LARGE SCALE GENOMIC DNA]</scope>
</reference>
<evidence type="ECO:0000256" key="7">
    <source>
        <dbReference type="ARBA" id="ARBA00022741"/>
    </source>
</evidence>
<dbReference type="PANTHER" id="PTHR34299:SF1">
    <property type="entry name" value="DIACYLGLYCEROL KINASE"/>
    <property type="match status" value="1"/>
</dbReference>
<gene>
    <name evidence="20" type="ORF">A2814_02780</name>
</gene>
<evidence type="ECO:0000256" key="14">
    <source>
        <dbReference type="ARBA" id="ARBA00023264"/>
    </source>
</evidence>
<evidence type="ECO:0000256" key="18">
    <source>
        <dbReference type="PIRSR" id="PIRSR600829-4"/>
    </source>
</evidence>
<dbReference type="InterPro" id="IPR036945">
    <property type="entry name" value="DAGK_sf"/>
</dbReference>
<keyword evidence="6 19" id="KW-0812">Transmembrane</keyword>
<dbReference type="Gene3D" id="1.10.287.3610">
    <property type="match status" value="1"/>
</dbReference>
<dbReference type="InterPro" id="IPR033717">
    <property type="entry name" value="UDPK"/>
</dbReference>
<evidence type="ECO:0000256" key="4">
    <source>
        <dbReference type="ARBA" id="ARBA00022516"/>
    </source>
</evidence>
<evidence type="ECO:0000256" key="15">
    <source>
        <dbReference type="PIRSR" id="PIRSR600829-1"/>
    </source>
</evidence>
<dbReference type="GO" id="GO:0005524">
    <property type="term" value="F:ATP binding"/>
    <property type="evidence" value="ECO:0007669"/>
    <property type="project" value="UniProtKB-KW"/>
</dbReference>
<feature type="binding site" evidence="18">
    <location>
        <position position="83"/>
    </location>
    <ligand>
        <name>a divalent metal cation</name>
        <dbReference type="ChEBI" id="CHEBI:60240"/>
    </ligand>
</feature>
<dbReference type="InterPro" id="IPR000829">
    <property type="entry name" value="DAGK"/>
</dbReference>
<comment type="cofactor">
    <cofactor evidence="18">
        <name>Mg(2+)</name>
        <dbReference type="ChEBI" id="CHEBI:18420"/>
    </cofactor>
    <text evidence="18">Mn(2+), Zn(2+), Cd(2+) and Co(2+) support activity to lesser extents.</text>
</comment>
<feature type="binding site" evidence="16">
    <location>
        <begin position="29"/>
        <end position="32"/>
    </location>
    <ligand>
        <name>substrate</name>
    </ligand>
</feature>
<feature type="transmembrane region" description="Helical" evidence="19">
    <location>
        <begin position="62"/>
        <end position="84"/>
    </location>
</feature>
<evidence type="ECO:0000256" key="17">
    <source>
        <dbReference type="PIRSR" id="PIRSR600829-3"/>
    </source>
</evidence>
<keyword evidence="13" id="KW-0594">Phospholipid biosynthesis</keyword>
<feature type="binding site" evidence="16">
    <location>
        <position position="76"/>
    </location>
    <ligand>
        <name>substrate</name>
    </ligand>
</feature>
<evidence type="ECO:0000256" key="19">
    <source>
        <dbReference type="SAM" id="Phobius"/>
    </source>
</evidence>
<keyword evidence="11" id="KW-0443">Lipid metabolism</keyword>
<accession>A0A1F6US87</accession>
<evidence type="ECO:0000256" key="11">
    <source>
        <dbReference type="ARBA" id="ARBA00023098"/>
    </source>
</evidence>
<feature type="binding site" evidence="17">
    <location>
        <begin position="92"/>
        <end position="94"/>
    </location>
    <ligand>
        <name>ATP</name>
        <dbReference type="ChEBI" id="CHEBI:30616"/>
    </ligand>
</feature>
<evidence type="ECO:0000313" key="20">
    <source>
        <dbReference type="EMBL" id="OGI60231.1"/>
    </source>
</evidence>